<evidence type="ECO:0008006" key="4">
    <source>
        <dbReference type="Google" id="ProtNLM"/>
    </source>
</evidence>
<evidence type="ECO:0000256" key="1">
    <source>
        <dbReference type="SAM" id="MobiDB-lite"/>
    </source>
</evidence>
<dbReference type="NCBIfam" id="NF047436">
    <property type="entry name" value="LA_2272_repeat"/>
    <property type="match status" value="1"/>
</dbReference>
<dbReference type="Proteomes" id="UP000320179">
    <property type="component" value="Chromosome"/>
</dbReference>
<feature type="compositionally biased region" description="Low complexity" evidence="1">
    <location>
        <begin position="123"/>
        <end position="144"/>
    </location>
</feature>
<reference evidence="2 3" key="1">
    <citation type="journal article" date="2019" name="Science">
        <title>Social genes are selection hotspots in kin groups of a soil microbe.</title>
        <authorList>
            <person name="Wielgoss S."/>
            <person name="Wolfensberger R."/>
            <person name="Sun L."/>
            <person name="Fiegna F."/>
            <person name="Velicer G.J."/>
        </authorList>
    </citation>
    <scope>NUCLEOTIDE SEQUENCE [LARGE SCALE GENOMIC DNA]</scope>
    <source>
        <strain evidence="2 3">MC3.5.9c15</strain>
    </source>
</reference>
<accession>A0AAE6FVC4</accession>
<dbReference type="InterPro" id="IPR058093">
    <property type="entry name" value="LA_2272-like"/>
</dbReference>
<feature type="region of interest" description="Disordered" evidence="1">
    <location>
        <begin position="123"/>
        <end position="156"/>
    </location>
</feature>
<evidence type="ECO:0000313" key="2">
    <source>
        <dbReference type="EMBL" id="QDE65913.1"/>
    </source>
</evidence>
<gene>
    <name evidence="2" type="ORF">BHS09_02220</name>
</gene>
<protein>
    <recommendedName>
        <fullName evidence="4">ICE-like protease</fullName>
    </recommendedName>
</protein>
<dbReference type="AlphaFoldDB" id="A0AAE6FVC4"/>
<dbReference type="RefSeq" id="WP_140797037.1">
    <property type="nucleotide sequence ID" value="NZ_CP017173.1"/>
</dbReference>
<organism evidence="2 3">
    <name type="scientific">Myxococcus xanthus</name>
    <dbReference type="NCBI Taxonomy" id="34"/>
    <lineage>
        <taxon>Bacteria</taxon>
        <taxon>Pseudomonadati</taxon>
        <taxon>Myxococcota</taxon>
        <taxon>Myxococcia</taxon>
        <taxon>Myxococcales</taxon>
        <taxon>Cystobacterineae</taxon>
        <taxon>Myxococcaceae</taxon>
        <taxon>Myxococcus</taxon>
    </lineage>
</organism>
<proteinExistence type="predicted"/>
<sequence length="607" mass="60666">MSAAALKWTGDSSARCRCSLARAGWRRLPMIPHGPGARAMRAGPHSKQSRKVQAMNRKVSVCAGMMAAVVAFSASAEETAGGQSSSAASSASGAASVDWPGVARELSAPPLVAAAEQPVSHTSAAGAPAGSASASGAVNPVAPSNGASSTPVVPATTDAVGDASRLAAKPVASTVDAVVGGEVSASAPEEGSAEAKAETDANEVHIPFSLTLVPGLSTSGFHTGNVVNNVSIGLVATHAKRVDGLAMSLAGNWVGEGGLSGAQLAVGANVARGPVTGAQFSVGANVAGADLLGLQSTVGVNVVRGNAEGAQLAVGGNIASGEVNGTQMAVAVNVAGKSLLGAQLGVGANVSGGPVRGFQAAVGANIATGRVHGLQASAGLNVAGQMTGLQMSSGVSYVRNLSGAQLSIINVGGEVDGAQVGIVNIASNVTGAQVGLLNVARELDGEAVGLLSFVGGGQAHVQAWASDVALTNVGVKLGGRHIYSLFTVGYSPSIDEDRRRYVIGAGLGGHIPAGRFFFDVDVVSSTLHTKRLFDDTNHVLGQLRLTAGWQVARHFAVFGGVSANTLVTWDDSDPWKELGIGPQWRHVADDGRTTVRMWPGLLAGVQI</sequence>
<evidence type="ECO:0000313" key="3">
    <source>
        <dbReference type="Proteomes" id="UP000320179"/>
    </source>
</evidence>
<name>A0AAE6FVC4_MYXXA</name>
<dbReference type="EMBL" id="CP017174">
    <property type="protein sequence ID" value="QDE65913.1"/>
    <property type="molecule type" value="Genomic_DNA"/>
</dbReference>